<reference evidence="3 4" key="1">
    <citation type="submission" date="2020-08" db="EMBL/GenBank/DDBJ databases">
        <title>Novel species isolated from subtropical streams in China.</title>
        <authorList>
            <person name="Lu H."/>
        </authorList>
    </citation>
    <scope>NUCLEOTIDE SEQUENCE [LARGE SCALE GENOMIC DNA]</scope>
    <source>
        <strain evidence="3 4">CCTCC AB 2015119</strain>
    </source>
</reference>
<evidence type="ECO:0000259" key="2">
    <source>
        <dbReference type="Pfam" id="PF16036"/>
    </source>
</evidence>
<protein>
    <submittedName>
        <fullName evidence="3">Chalcone isomerase family protein</fullName>
    </submittedName>
</protein>
<dbReference type="InterPro" id="IPR016087">
    <property type="entry name" value="Chalcone_isomerase"/>
</dbReference>
<accession>A0ABR6XJ23</accession>
<evidence type="ECO:0000313" key="3">
    <source>
        <dbReference type="EMBL" id="MBC3812309.1"/>
    </source>
</evidence>
<dbReference type="InterPro" id="IPR036298">
    <property type="entry name" value="Chalcone_isomerase_sf"/>
</dbReference>
<sequence length="204" mass="22687">MKAVKHLKHMMQIARMMLIVAGLAGGLSSAQAASEGVSQVLEESVQIDGQRLNLNGSGTHIIKRVKIFNIGLYTTKPRNNTPDLLASPGPVRLKLVMVKEVDSELMSRRFLADIRSSTTKEERNQLVYQLMALGEGFARMGDWKVGDVMTIDWSQGKGTVFRSNNRQIGETLKDDLTMHAILKIWLGDNVADNKLKRLLLGDKE</sequence>
<feature type="signal peptide" evidence="1">
    <location>
        <begin position="1"/>
        <end position="32"/>
    </location>
</feature>
<dbReference type="Proteomes" id="UP000637632">
    <property type="component" value="Unassembled WGS sequence"/>
</dbReference>
<keyword evidence="1" id="KW-0732">Signal</keyword>
<dbReference type="Pfam" id="PF16036">
    <property type="entry name" value="Chalcone_3"/>
    <property type="match status" value="1"/>
</dbReference>
<organism evidence="3 4">
    <name type="scientific">Undibacterium aquatile</name>
    <dbReference type="NCBI Taxonomy" id="1537398"/>
    <lineage>
        <taxon>Bacteria</taxon>
        <taxon>Pseudomonadati</taxon>
        <taxon>Pseudomonadota</taxon>
        <taxon>Betaproteobacteria</taxon>
        <taxon>Burkholderiales</taxon>
        <taxon>Oxalobacteraceae</taxon>
        <taxon>Undibacterium</taxon>
    </lineage>
</organism>
<evidence type="ECO:0000256" key="1">
    <source>
        <dbReference type="SAM" id="SignalP"/>
    </source>
</evidence>
<feature type="domain" description="Chalcone isomerase" evidence="2">
    <location>
        <begin position="41"/>
        <end position="201"/>
    </location>
</feature>
<comment type="caution">
    <text evidence="3">The sequence shown here is derived from an EMBL/GenBank/DDBJ whole genome shotgun (WGS) entry which is preliminary data.</text>
</comment>
<dbReference type="EMBL" id="JACOFT010000004">
    <property type="protein sequence ID" value="MBC3812309.1"/>
    <property type="molecule type" value="Genomic_DNA"/>
</dbReference>
<dbReference type="RefSeq" id="WP_190479985.1">
    <property type="nucleotide sequence ID" value="NZ_JACOFT010000004.1"/>
</dbReference>
<evidence type="ECO:0000313" key="4">
    <source>
        <dbReference type="Proteomes" id="UP000637632"/>
    </source>
</evidence>
<dbReference type="Gene3D" id="3.50.70.10">
    <property type="match status" value="1"/>
</dbReference>
<feature type="chain" id="PRO_5046580084" evidence="1">
    <location>
        <begin position="33"/>
        <end position="204"/>
    </location>
</feature>
<gene>
    <name evidence="3" type="ORF">H8K26_12735</name>
</gene>
<name>A0ABR6XJ23_9BURK</name>
<dbReference type="InterPro" id="IPR016088">
    <property type="entry name" value="Chalcone_isomerase_3-sand"/>
</dbReference>
<proteinExistence type="predicted"/>
<dbReference type="SUPFAM" id="SSF54626">
    <property type="entry name" value="Chalcone isomerase"/>
    <property type="match status" value="1"/>
</dbReference>
<dbReference type="GO" id="GO:0016853">
    <property type="term" value="F:isomerase activity"/>
    <property type="evidence" value="ECO:0007669"/>
    <property type="project" value="UniProtKB-KW"/>
</dbReference>
<keyword evidence="3" id="KW-0413">Isomerase</keyword>
<keyword evidence="4" id="KW-1185">Reference proteome</keyword>